<dbReference type="SUPFAM" id="SSF158472">
    <property type="entry name" value="HAMP domain-like"/>
    <property type="match status" value="1"/>
</dbReference>
<keyword evidence="5" id="KW-0808">Transferase</keyword>
<dbReference type="RefSeq" id="WP_103081833.1">
    <property type="nucleotide sequence ID" value="NZ_NIOI01000002.1"/>
</dbReference>
<gene>
    <name evidence="11" type="ORF">CDQ84_11200</name>
</gene>
<feature type="transmembrane region" description="Helical" evidence="8">
    <location>
        <begin position="29"/>
        <end position="49"/>
    </location>
</feature>
<dbReference type="CDD" id="cd06225">
    <property type="entry name" value="HAMP"/>
    <property type="match status" value="1"/>
</dbReference>
<evidence type="ECO:0000259" key="9">
    <source>
        <dbReference type="PROSITE" id="PS50109"/>
    </source>
</evidence>
<accession>A0A2K2FCV9</accession>
<dbReference type="PROSITE" id="PS50885">
    <property type="entry name" value="HAMP"/>
    <property type="match status" value="1"/>
</dbReference>
<comment type="catalytic activity">
    <reaction evidence="1">
        <text>ATP + protein L-histidine = ADP + protein N-phospho-L-histidine.</text>
        <dbReference type="EC" id="2.7.13.3"/>
    </reaction>
</comment>
<feature type="domain" description="HAMP" evidence="10">
    <location>
        <begin position="340"/>
        <end position="392"/>
    </location>
</feature>
<feature type="transmembrane region" description="Helical" evidence="8">
    <location>
        <begin position="317"/>
        <end position="342"/>
    </location>
</feature>
<evidence type="ECO:0000313" key="12">
    <source>
        <dbReference type="Proteomes" id="UP000236151"/>
    </source>
</evidence>
<dbReference type="Proteomes" id="UP000236151">
    <property type="component" value="Unassembled WGS sequence"/>
</dbReference>
<dbReference type="AlphaFoldDB" id="A0A2K2FCV9"/>
<evidence type="ECO:0000313" key="11">
    <source>
        <dbReference type="EMBL" id="PNT98369.1"/>
    </source>
</evidence>
<dbReference type="PANTHER" id="PTHR34220:SF7">
    <property type="entry name" value="SENSOR HISTIDINE KINASE YPDA"/>
    <property type="match status" value="1"/>
</dbReference>
<dbReference type="InterPro" id="IPR005467">
    <property type="entry name" value="His_kinase_dom"/>
</dbReference>
<evidence type="ECO:0000256" key="4">
    <source>
        <dbReference type="ARBA" id="ARBA00022553"/>
    </source>
</evidence>
<dbReference type="Pfam" id="PF02518">
    <property type="entry name" value="HATPase_c"/>
    <property type="match status" value="1"/>
</dbReference>
<keyword evidence="4" id="KW-0597">Phosphoprotein</keyword>
<dbReference type="PANTHER" id="PTHR34220">
    <property type="entry name" value="SENSOR HISTIDINE KINASE YPDA"/>
    <property type="match status" value="1"/>
</dbReference>
<dbReference type="PRINTS" id="PR00344">
    <property type="entry name" value="BCTRLSENSOR"/>
</dbReference>
<evidence type="ECO:0000256" key="1">
    <source>
        <dbReference type="ARBA" id="ARBA00000085"/>
    </source>
</evidence>
<comment type="subcellular location">
    <subcellularLocation>
        <location evidence="2">Membrane</location>
    </subcellularLocation>
</comment>
<keyword evidence="12" id="KW-1185">Reference proteome</keyword>
<name>A0A2K2FCV9_9CLOT</name>
<dbReference type="InterPro" id="IPR036890">
    <property type="entry name" value="HATPase_C_sf"/>
</dbReference>
<keyword evidence="8" id="KW-0472">Membrane</keyword>
<keyword evidence="8" id="KW-1133">Transmembrane helix</keyword>
<dbReference type="SMART" id="SM00304">
    <property type="entry name" value="HAMP"/>
    <property type="match status" value="1"/>
</dbReference>
<keyword evidence="7" id="KW-0902">Two-component regulatory system</keyword>
<dbReference type="GO" id="GO:0016020">
    <property type="term" value="C:membrane"/>
    <property type="evidence" value="ECO:0007669"/>
    <property type="project" value="UniProtKB-SubCell"/>
</dbReference>
<dbReference type="EC" id="2.7.13.3" evidence="3"/>
<evidence type="ECO:0000256" key="5">
    <source>
        <dbReference type="ARBA" id="ARBA00022679"/>
    </source>
</evidence>
<protein>
    <recommendedName>
        <fullName evidence="3">histidine kinase</fullName>
        <ecNumber evidence="3">2.7.13.3</ecNumber>
    </recommendedName>
</protein>
<dbReference type="Gene3D" id="6.10.340.10">
    <property type="match status" value="1"/>
</dbReference>
<dbReference type="SUPFAM" id="SSF55874">
    <property type="entry name" value="ATPase domain of HSP90 chaperone/DNA topoisomerase II/histidine kinase"/>
    <property type="match status" value="1"/>
</dbReference>
<sequence>MKGGTWGMYNKIVLPVRNFFQKVSYQHKLFLIMCITVLFISIFNYGYLYSVIKNRLYASAYDNLAVSTDQLANNITAKLEYFSGLSNTIYSDYQVMQLLTNEYVDPGQYVDFYQFIGKYIQRFMAADPYILSITFYIDSNKIPPDMKYIKPIEQLEGSALFDDVNEARGGIVYGPASRWEETTVGESSSGTGSGMSYSFKLVRLLNYYTYGSNYGILSIDIDTRDLRRMFENELNNKDIFIVDAEGAIIVSGNSSHTSRKLVDVVDMEMTGLKDRSYTTIFFNGEQKLTTCRQLKNGWRVVALTSYTDVVRNINQSLLRMFVVSLVILGLSFFAFYVISYFFTRKVKYLIRLIKNVESGDFDIKVINAGDDELGKVISAFSRMAKKVNHLMKEVYEKEIIGKSTELELLQAQINPHFLYNTLSSMAALARRYHDERLTGMVISLSDFYRISLNKGRKIITVREEIDLTRSYLRIMMYRFEGLIHSEIHCEPQVMNYVTPKFILQPFVENSINHGISGDEGIRIFISAEEKEDKLIFTITDDGCGMTPDVIEKCLNGPSSGRGYGIRNVQQRIAMLYGDSYGIDIDSSPGKGAKVTIYLPLIRQ</sequence>
<evidence type="ECO:0000259" key="10">
    <source>
        <dbReference type="PROSITE" id="PS50885"/>
    </source>
</evidence>
<proteinExistence type="predicted"/>
<dbReference type="InterPro" id="IPR010559">
    <property type="entry name" value="Sig_transdc_His_kin_internal"/>
</dbReference>
<dbReference type="InterPro" id="IPR050640">
    <property type="entry name" value="Bact_2-comp_sensor_kinase"/>
</dbReference>
<evidence type="ECO:0000256" key="6">
    <source>
        <dbReference type="ARBA" id="ARBA00022777"/>
    </source>
</evidence>
<dbReference type="KEGG" id="cthd:CDO33_20305"/>
<reference evidence="12" key="1">
    <citation type="submission" date="2017-06" db="EMBL/GenBank/DDBJ databases">
        <title>Investigating the central metabolism of Clostridium thermosuccinogenes.</title>
        <authorList>
            <person name="Koendjbiharie J.G."/>
            <person name="Van Kranenburg R."/>
            <person name="Vriesendorp B."/>
        </authorList>
    </citation>
    <scope>NUCLEOTIDE SEQUENCE [LARGE SCALE GENOMIC DNA]</scope>
    <source>
        <strain evidence="12">DSM 5806</strain>
    </source>
</reference>
<dbReference type="InterPro" id="IPR003594">
    <property type="entry name" value="HATPase_dom"/>
</dbReference>
<comment type="caution">
    <text evidence="11">The sequence shown here is derived from an EMBL/GenBank/DDBJ whole genome shotgun (WGS) entry which is preliminary data.</text>
</comment>
<organism evidence="11 12">
    <name type="scientific">Clostridium thermosuccinogenes</name>
    <dbReference type="NCBI Taxonomy" id="84032"/>
    <lineage>
        <taxon>Bacteria</taxon>
        <taxon>Bacillati</taxon>
        <taxon>Bacillota</taxon>
        <taxon>Clostridia</taxon>
        <taxon>Eubacteriales</taxon>
        <taxon>Clostridiaceae</taxon>
        <taxon>Clostridium</taxon>
    </lineage>
</organism>
<dbReference type="Gene3D" id="3.30.565.10">
    <property type="entry name" value="Histidine kinase-like ATPase, C-terminal domain"/>
    <property type="match status" value="1"/>
</dbReference>
<keyword evidence="6" id="KW-0418">Kinase</keyword>
<feature type="domain" description="Histidine kinase" evidence="9">
    <location>
        <begin position="502"/>
        <end position="602"/>
    </location>
</feature>
<dbReference type="InterPro" id="IPR003660">
    <property type="entry name" value="HAMP_dom"/>
</dbReference>
<dbReference type="PROSITE" id="PS50109">
    <property type="entry name" value="HIS_KIN"/>
    <property type="match status" value="1"/>
</dbReference>
<dbReference type="Pfam" id="PF00672">
    <property type="entry name" value="HAMP"/>
    <property type="match status" value="1"/>
</dbReference>
<keyword evidence="8" id="KW-0812">Transmembrane</keyword>
<dbReference type="SMART" id="SM00387">
    <property type="entry name" value="HATPase_c"/>
    <property type="match status" value="1"/>
</dbReference>
<dbReference type="GO" id="GO:0000155">
    <property type="term" value="F:phosphorelay sensor kinase activity"/>
    <property type="evidence" value="ECO:0007669"/>
    <property type="project" value="InterPro"/>
</dbReference>
<dbReference type="Pfam" id="PF06580">
    <property type="entry name" value="His_kinase"/>
    <property type="match status" value="1"/>
</dbReference>
<evidence type="ECO:0000256" key="3">
    <source>
        <dbReference type="ARBA" id="ARBA00012438"/>
    </source>
</evidence>
<dbReference type="InterPro" id="IPR004358">
    <property type="entry name" value="Sig_transdc_His_kin-like_C"/>
</dbReference>
<evidence type="ECO:0000256" key="7">
    <source>
        <dbReference type="ARBA" id="ARBA00023012"/>
    </source>
</evidence>
<evidence type="ECO:0000256" key="8">
    <source>
        <dbReference type="SAM" id="Phobius"/>
    </source>
</evidence>
<evidence type="ECO:0000256" key="2">
    <source>
        <dbReference type="ARBA" id="ARBA00004370"/>
    </source>
</evidence>
<dbReference type="EMBL" id="NIOJ01000028">
    <property type="protein sequence ID" value="PNT98369.1"/>
    <property type="molecule type" value="Genomic_DNA"/>
</dbReference>